<evidence type="ECO:0000313" key="3">
    <source>
        <dbReference type="Proteomes" id="UP001172457"/>
    </source>
</evidence>
<dbReference type="Proteomes" id="UP001172457">
    <property type="component" value="Chromosome 2"/>
</dbReference>
<dbReference type="AlphaFoldDB" id="A0AA38TTG3"/>
<reference evidence="2" key="1">
    <citation type="submission" date="2023-03" db="EMBL/GenBank/DDBJ databases">
        <title>Chromosome-scale reference genome and RAD-based genetic map of yellow starthistle (Centaurea solstitialis) reveal putative structural variation and QTLs associated with invader traits.</title>
        <authorList>
            <person name="Reatini B."/>
            <person name="Cang F.A."/>
            <person name="Jiang Q."/>
            <person name="Mckibben M.T.W."/>
            <person name="Barker M.S."/>
            <person name="Rieseberg L.H."/>
            <person name="Dlugosch K.M."/>
        </authorList>
    </citation>
    <scope>NUCLEOTIDE SEQUENCE</scope>
    <source>
        <strain evidence="2">CAN-66</strain>
        <tissue evidence="2">Leaf</tissue>
    </source>
</reference>
<feature type="compositionally biased region" description="Gly residues" evidence="1">
    <location>
        <begin position="26"/>
        <end position="36"/>
    </location>
</feature>
<evidence type="ECO:0000256" key="1">
    <source>
        <dbReference type="SAM" id="MobiDB-lite"/>
    </source>
</evidence>
<sequence length="65" mass="6443">MGGCGEDGGDIDGRMAGFVAGSVSPEGGGKTVGGCGEDCVGGRREEGEDSCDVEVTNESLTSKRD</sequence>
<accession>A0AA38TTG3</accession>
<feature type="compositionally biased region" description="Polar residues" evidence="1">
    <location>
        <begin position="56"/>
        <end position="65"/>
    </location>
</feature>
<comment type="caution">
    <text evidence="2">The sequence shown here is derived from an EMBL/GenBank/DDBJ whole genome shotgun (WGS) entry which is preliminary data.</text>
</comment>
<feature type="region of interest" description="Disordered" evidence="1">
    <location>
        <begin position="1"/>
        <end position="65"/>
    </location>
</feature>
<organism evidence="2 3">
    <name type="scientific">Centaurea solstitialis</name>
    <name type="common">yellow star-thistle</name>
    <dbReference type="NCBI Taxonomy" id="347529"/>
    <lineage>
        <taxon>Eukaryota</taxon>
        <taxon>Viridiplantae</taxon>
        <taxon>Streptophyta</taxon>
        <taxon>Embryophyta</taxon>
        <taxon>Tracheophyta</taxon>
        <taxon>Spermatophyta</taxon>
        <taxon>Magnoliopsida</taxon>
        <taxon>eudicotyledons</taxon>
        <taxon>Gunneridae</taxon>
        <taxon>Pentapetalae</taxon>
        <taxon>asterids</taxon>
        <taxon>campanulids</taxon>
        <taxon>Asterales</taxon>
        <taxon>Asteraceae</taxon>
        <taxon>Carduoideae</taxon>
        <taxon>Cardueae</taxon>
        <taxon>Centaureinae</taxon>
        <taxon>Centaurea</taxon>
    </lineage>
</organism>
<gene>
    <name evidence="2" type="ORF">OSB04_005216</name>
</gene>
<dbReference type="EMBL" id="JARYMX010000002">
    <property type="protein sequence ID" value="KAJ9560056.1"/>
    <property type="molecule type" value="Genomic_DNA"/>
</dbReference>
<evidence type="ECO:0000313" key="2">
    <source>
        <dbReference type="EMBL" id="KAJ9560056.1"/>
    </source>
</evidence>
<keyword evidence="3" id="KW-1185">Reference proteome</keyword>
<proteinExistence type="predicted"/>
<name>A0AA38TTG3_9ASTR</name>
<protein>
    <submittedName>
        <fullName evidence="2">Uncharacterized protein</fullName>
    </submittedName>
</protein>